<sequence>MLLSNYKKLSDCVPLPDVEVEQIAVVSVQKTCQLHVSELLTNVTYGCNYMLLFYIFDMQ</sequence>
<evidence type="ECO:0000313" key="1">
    <source>
        <dbReference type="EMBL" id="KAA6319637.1"/>
    </source>
</evidence>
<dbReference type="EMBL" id="SNRY01003818">
    <property type="protein sequence ID" value="KAA6319637.1"/>
    <property type="molecule type" value="Genomic_DNA"/>
</dbReference>
<reference evidence="1" key="1">
    <citation type="submission" date="2019-03" db="EMBL/GenBank/DDBJ databases">
        <title>Single cell metagenomics reveals metabolic interactions within the superorganism composed of flagellate Streblomastix strix and complex community of Bacteroidetes bacteria on its surface.</title>
        <authorList>
            <person name="Treitli S.C."/>
            <person name="Kolisko M."/>
            <person name="Husnik F."/>
            <person name="Keeling P."/>
            <person name="Hampl V."/>
        </authorList>
    </citation>
    <scope>NUCLEOTIDE SEQUENCE</scope>
    <source>
        <strain evidence="1">STM</strain>
    </source>
</reference>
<name>A0A5J4QD81_9ZZZZ</name>
<proteinExistence type="predicted"/>
<organism evidence="1">
    <name type="scientific">termite gut metagenome</name>
    <dbReference type="NCBI Taxonomy" id="433724"/>
    <lineage>
        <taxon>unclassified sequences</taxon>
        <taxon>metagenomes</taxon>
        <taxon>organismal metagenomes</taxon>
    </lineage>
</organism>
<protein>
    <submittedName>
        <fullName evidence="1">Uncharacterized protein</fullName>
    </submittedName>
</protein>
<accession>A0A5J4QD81</accession>
<dbReference type="AlphaFoldDB" id="A0A5J4QD81"/>
<comment type="caution">
    <text evidence="1">The sequence shown here is derived from an EMBL/GenBank/DDBJ whole genome shotgun (WGS) entry which is preliminary data.</text>
</comment>
<gene>
    <name evidence="1" type="ORF">EZS27_030493</name>
</gene>